<dbReference type="Gene3D" id="2.20.25.240">
    <property type="match status" value="1"/>
</dbReference>
<feature type="signal peptide" evidence="1">
    <location>
        <begin position="1"/>
        <end position="20"/>
    </location>
</feature>
<reference evidence="4" key="1">
    <citation type="submission" date="2025-08" db="UniProtKB">
        <authorList>
            <consortium name="RefSeq"/>
        </authorList>
    </citation>
    <scope>IDENTIFICATION</scope>
    <source>
        <tissue evidence="4">Total insect</tissue>
    </source>
</reference>
<evidence type="ECO:0000259" key="2">
    <source>
        <dbReference type="Pfam" id="PF10551"/>
    </source>
</evidence>
<evidence type="ECO:0000313" key="3">
    <source>
        <dbReference type="Proteomes" id="UP000515158"/>
    </source>
</evidence>
<feature type="chain" id="PRO_5027669913" evidence="1">
    <location>
        <begin position="21"/>
        <end position="509"/>
    </location>
</feature>
<gene>
    <name evidence="4" type="primary">LOC117649475</name>
</gene>
<protein>
    <submittedName>
        <fullName evidence="4">Uncharacterized protein LOC117649475 isoform X1</fullName>
    </submittedName>
</protein>
<dbReference type="InParanoid" id="A0A6P8ZSZ6"/>
<organism evidence="4">
    <name type="scientific">Thrips palmi</name>
    <name type="common">Melon thrips</name>
    <dbReference type="NCBI Taxonomy" id="161013"/>
    <lineage>
        <taxon>Eukaryota</taxon>
        <taxon>Metazoa</taxon>
        <taxon>Ecdysozoa</taxon>
        <taxon>Arthropoda</taxon>
        <taxon>Hexapoda</taxon>
        <taxon>Insecta</taxon>
        <taxon>Pterygota</taxon>
        <taxon>Neoptera</taxon>
        <taxon>Paraneoptera</taxon>
        <taxon>Thysanoptera</taxon>
        <taxon>Terebrantia</taxon>
        <taxon>Thripoidea</taxon>
        <taxon>Thripidae</taxon>
        <taxon>Thrips</taxon>
    </lineage>
</organism>
<dbReference type="KEGG" id="tpal:117649475"/>
<dbReference type="InterPro" id="IPR018289">
    <property type="entry name" value="MULE_transposase_dom"/>
</dbReference>
<sequence length="509" mass="57992">MKSILFLLTVLCCLTGVTMAGFSVEFGMRDGTFYVHSDEGFSYHQNRVMRGGRLSLRCIHYAKRRCRGRASVDPEGRDFHPGVHRHNHDRDWNIKHVRRFRSFVLQECRKRENGNESLREIYHRVRRDLRCPRQSIISLHFTKLRPSMDRARSTLLPNIPHTLSELADILEQDQYEFLTKTLDEEDNIYLGKFGQSSTRTRVLIFASHRAIQYLNSGQVHTAFSDGTFSTVPAALKGQCAQIWSIIAIRRHHVLPLVRVLMQSKTQPCYEAALRALKDVAPNFRPQKVMADFEMAQANAWEAVFPNVDLDGCLFHSSKDIAGKAKEMGLTVLIRDNEDVDSLVRRLCALALLPYGHAGEPIFEGLASVAASAVDLGFWPDLENLFTYVSSTWLIPSRLRMFSVYRCPHRTNNGCESSNAALRREFKTDHPVTWVFLYALNNLEDITAFDIEVLDGGFDASSARRTSALANDAALRGHYADLDEGNIDVNTFLIRASRRLQNVYDMILHL</sequence>
<evidence type="ECO:0000256" key="1">
    <source>
        <dbReference type="SAM" id="SignalP"/>
    </source>
</evidence>
<dbReference type="RefSeq" id="XP_034248205.1">
    <property type="nucleotide sequence ID" value="XM_034392314.1"/>
</dbReference>
<dbReference type="OrthoDB" id="8192602at2759"/>
<feature type="domain" description="MULE transposase" evidence="2">
    <location>
        <begin position="225"/>
        <end position="318"/>
    </location>
</feature>
<dbReference type="AlphaFoldDB" id="A0A6P8ZSZ6"/>
<proteinExistence type="predicted"/>
<dbReference type="GeneID" id="117649475"/>
<accession>A0A6P8ZSZ6</accession>
<dbReference type="Proteomes" id="UP000515158">
    <property type="component" value="Unplaced"/>
</dbReference>
<evidence type="ECO:0000313" key="4">
    <source>
        <dbReference type="RefSeq" id="XP_034248205.1"/>
    </source>
</evidence>
<name>A0A6P8ZSZ6_THRPL</name>
<keyword evidence="3" id="KW-1185">Reference proteome</keyword>
<keyword evidence="1" id="KW-0732">Signal</keyword>
<dbReference type="Pfam" id="PF10551">
    <property type="entry name" value="MULE"/>
    <property type="match status" value="1"/>
</dbReference>